<evidence type="ECO:0000313" key="1">
    <source>
        <dbReference type="EMBL" id="QCI78721.1"/>
    </source>
</evidence>
<accession>A0A4D7C0Z9</accession>
<dbReference type="RefSeq" id="WP_222873482.1">
    <property type="nucleotide sequence ID" value="NZ_CP039704.1"/>
</dbReference>
<dbReference type="EMBL" id="CP039704">
    <property type="protein sequence ID" value="QCI78721.1"/>
    <property type="molecule type" value="Genomic_DNA"/>
</dbReference>
<dbReference type="AlphaFoldDB" id="A0A4D7C0Z9"/>
<proteinExistence type="predicted"/>
<sequence length="67" mass="7492">MGVQLRKCVLDIGRISVMERGQELNAHAGRSGLRLDAQAGMENARPPDNDLEFDLRDRAFLANDRPD</sequence>
<name>A0A4D7C0Z9_9SPHN</name>
<reference evidence="2" key="1">
    <citation type="submission" date="2019-04" db="EMBL/GenBank/DDBJ databases">
        <title>Complete genome sequence of Sphingomonas sp. W1-2-3.</title>
        <authorList>
            <person name="Im W.T."/>
        </authorList>
    </citation>
    <scope>NUCLEOTIDE SEQUENCE [LARGE SCALE GENOMIC DNA]</scope>
    <source>
        <strain evidence="2">W1-2-3</strain>
    </source>
</reference>
<protein>
    <submittedName>
        <fullName evidence="1">Uncharacterized protein</fullName>
    </submittedName>
</protein>
<dbReference type="Proteomes" id="UP000298714">
    <property type="component" value="Chromosome"/>
</dbReference>
<keyword evidence="2" id="KW-1185">Reference proteome</keyword>
<organism evidence="1 2">
    <name type="scientific">Hankyongella ginsenosidimutans</name>
    <dbReference type="NCBI Taxonomy" id="1763828"/>
    <lineage>
        <taxon>Bacteria</taxon>
        <taxon>Pseudomonadati</taxon>
        <taxon>Pseudomonadota</taxon>
        <taxon>Alphaproteobacteria</taxon>
        <taxon>Sphingomonadales</taxon>
        <taxon>Sphingomonadaceae</taxon>
        <taxon>Hankyongella</taxon>
    </lineage>
</organism>
<dbReference type="KEGG" id="hgn:E6W36_01000"/>
<evidence type="ECO:0000313" key="2">
    <source>
        <dbReference type="Proteomes" id="UP000298714"/>
    </source>
</evidence>
<gene>
    <name evidence="1" type="ORF">E6W36_01000</name>
</gene>